<dbReference type="InterPro" id="IPR011146">
    <property type="entry name" value="HIT-like"/>
</dbReference>
<evidence type="ECO:0000256" key="6">
    <source>
        <dbReference type="PROSITE-ProRule" id="PRU00464"/>
    </source>
</evidence>
<evidence type="ECO:0000256" key="2">
    <source>
        <dbReference type="ARBA" id="ARBA00022801"/>
    </source>
</evidence>
<proteinExistence type="predicted"/>
<organism evidence="10">
    <name type="scientific">Talaromyces marneffei PM1</name>
    <dbReference type="NCBI Taxonomy" id="1077442"/>
    <lineage>
        <taxon>Eukaryota</taxon>
        <taxon>Fungi</taxon>
        <taxon>Dikarya</taxon>
        <taxon>Ascomycota</taxon>
        <taxon>Pezizomycotina</taxon>
        <taxon>Eurotiomycetes</taxon>
        <taxon>Eurotiomycetidae</taxon>
        <taxon>Eurotiales</taxon>
        <taxon>Trichocomaceae</taxon>
        <taxon>Talaromyces</taxon>
        <taxon>Talaromyces sect. Talaromyces</taxon>
    </lineage>
</organism>
<feature type="region of interest" description="Disordered" evidence="8">
    <location>
        <begin position="150"/>
        <end position="176"/>
    </location>
</feature>
<evidence type="ECO:0000256" key="8">
    <source>
        <dbReference type="SAM" id="MobiDB-lite"/>
    </source>
</evidence>
<keyword evidence="1 7" id="KW-0547">Nucleotide-binding</keyword>
<dbReference type="HOGENOM" id="CLU_056776_7_3_1"/>
<dbReference type="InterPro" id="IPR019808">
    <property type="entry name" value="Histidine_triad_CS"/>
</dbReference>
<dbReference type="Gene3D" id="3.30.428.10">
    <property type="entry name" value="HIT-like"/>
    <property type="match status" value="1"/>
</dbReference>
<feature type="active site" description="Tele-AMP-histidine intermediate" evidence="3">
    <location>
        <position position="101"/>
    </location>
</feature>
<evidence type="ECO:0000259" key="9">
    <source>
        <dbReference type="PROSITE" id="PS51084"/>
    </source>
</evidence>
<evidence type="ECO:0000256" key="1">
    <source>
        <dbReference type="ARBA" id="ARBA00022741"/>
    </source>
</evidence>
<dbReference type="PROSITE" id="PS51084">
    <property type="entry name" value="HIT_2"/>
    <property type="match status" value="1"/>
</dbReference>
<keyword evidence="2 7" id="KW-0378">Hydrolase</keyword>
<feature type="binding site" evidence="4">
    <location>
        <position position="88"/>
    </location>
    <ligand>
        <name>substrate</name>
    </ligand>
</feature>
<dbReference type="SUPFAM" id="SSF54197">
    <property type="entry name" value="HIT-like"/>
    <property type="match status" value="1"/>
</dbReference>
<protein>
    <recommendedName>
        <fullName evidence="7">Bis(5'-adenosyl)-triphosphatase</fullName>
        <ecNumber evidence="7">3.6.1.29</ecNumber>
    </recommendedName>
</protein>
<sequence>MANLAKGPIYFGPFLVTSQVFYLTPLTFALVNLKPIIPGHVLVSPRRIVPRVSDLTPDETTDLFLTVRKVGRMIERVYGATSLNIAVQDGVDAGQSVPHVHTHIIPRKKADLDHKGGTDAIYGMLDGEEGDLGRIQRELQENSKVTILTEGGAGGKRRSGFPAVDNENRTPRSQEDMEREAVMLAAEMEMEGDD</sequence>
<gene>
    <name evidence="10" type="ORF">GQ26_0162250</name>
</gene>
<dbReference type="InterPro" id="IPR036265">
    <property type="entry name" value="HIT-like_sf"/>
</dbReference>
<dbReference type="InterPro" id="IPR039383">
    <property type="entry name" value="FHIT"/>
</dbReference>
<dbReference type="CDD" id="cd01275">
    <property type="entry name" value="FHIT"/>
    <property type="match status" value="1"/>
</dbReference>
<dbReference type="EMBL" id="JPOX01000016">
    <property type="protein sequence ID" value="KFX47210.1"/>
    <property type="molecule type" value="Genomic_DNA"/>
</dbReference>
<dbReference type="GO" id="GO:0047710">
    <property type="term" value="F:bis(5'-adenosyl)-triphosphatase activity"/>
    <property type="evidence" value="ECO:0007669"/>
    <property type="project" value="UniProtKB-UniRule"/>
</dbReference>
<comment type="catalytic activity">
    <reaction evidence="7">
        <text>P(1),P(3)-bis(5'-adenosyl) triphosphate + H2O = AMP + ADP + 2 H(+)</text>
        <dbReference type="Rhea" id="RHEA:13893"/>
        <dbReference type="ChEBI" id="CHEBI:15377"/>
        <dbReference type="ChEBI" id="CHEBI:15378"/>
        <dbReference type="ChEBI" id="CHEBI:58529"/>
        <dbReference type="ChEBI" id="CHEBI:456215"/>
        <dbReference type="ChEBI" id="CHEBI:456216"/>
        <dbReference type="EC" id="3.6.1.29"/>
    </reaction>
</comment>
<dbReference type="PROSITE" id="PS00892">
    <property type="entry name" value="HIT_1"/>
    <property type="match status" value="1"/>
</dbReference>
<feature type="short sequence motif" description="Histidine triad motif" evidence="6">
    <location>
        <begin position="99"/>
        <end position="103"/>
    </location>
</feature>
<feature type="site" description="Important for induction of apoptosis" evidence="5">
    <location>
        <position position="122"/>
    </location>
</feature>
<feature type="binding site" evidence="4">
    <location>
        <position position="103"/>
    </location>
    <ligand>
        <name>substrate</name>
    </ligand>
</feature>
<dbReference type="GO" id="GO:0000166">
    <property type="term" value="F:nucleotide binding"/>
    <property type="evidence" value="ECO:0007669"/>
    <property type="project" value="UniProtKB-KW"/>
</dbReference>
<evidence type="ECO:0000256" key="4">
    <source>
        <dbReference type="PIRSR" id="PIRSR639383-2"/>
    </source>
</evidence>
<dbReference type="InterPro" id="IPR051884">
    <property type="entry name" value="Bis(5'-adenosyl)-TPase_reg"/>
</dbReference>
<comment type="cofactor">
    <cofactor evidence="7">
        <name>Mn(2+)</name>
        <dbReference type="ChEBI" id="CHEBI:29035"/>
    </cofactor>
</comment>
<evidence type="ECO:0000313" key="10">
    <source>
        <dbReference type="EMBL" id="KFX47210.1"/>
    </source>
</evidence>
<dbReference type="Pfam" id="PF01230">
    <property type="entry name" value="HIT"/>
    <property type="match status" value="1"/>
</dbReference>
<reference evidence="10" key="1">
    <citation type="journal article" date="2014" name="PLoS Genet.">
        <title>Signature Gene Expression Reveals Novel Clues to the Molecular Mechanisms of Dimorphic Transition in Penicillium marneffei.</title>
        <authorList>
            <person name="Yang E."/>
            <person name="Wang G."/>
            <person name="Cai J."/>
            <person name="Woo P.C."/>
            <person name="Lau S.K."/>
            <person name="Yuen K.-Y."/>
            <person name="Chow W.-N."/>
            <person name="Lin X."/>
        </authorList>
    </citation>
    <scope>NUCLEOTIDE SEQUENCE [LARGE SCALE GENOMIC DNA]</scope>
    <source>
        <strain evidence="10">PM1</strain>
    </source>
</reference>
<comment type="caution">
    <text evidence="10">The sequence shown here is derived from an EMBL/GenBank/DDBJ whole genome shotgun (WGS) entry which is preliminary data.</text>
</comment>
<dbReference type="AlphaFoldDB" id="A0A093V4U9"/>
<dbReference type="PANTHER" id="PTHR46243:SF1">
    <property type="entry name" value="BIS(5'-ADENOSYL)-TRIPHOSPHATASE"/>
    <property type="match status" value="1"/>
</dbReference>
<dbReference type="eggNOG" id="KOG3379">
    <property type="taxonomic scope" value="Eukaryota"/>
</dbReference>
<accession>A0A093V4U9</accession>
<feature type="compositionally biased region" description="Basic and acidic residues" evidence="8">
    <location>
        <begin position="166"/>
        <end position="176"/>
    </location>
</feature>
<evidence type="ECO:0000256" key="7">
    <source>
        <dbReference type="RuleBase" id="RU366076"/>
    </source>
</evidence>
<evidence type="ECO:0000256" key="5">
    <source>
        <dbReference type="PIRSR" id="PIRSR639383-3"/>
    </source>
</evidence>
<feature type="domain" description="HIT" evidence="9">
    <location>
        <begin position="7"/>
        <end position="114"/>
    </location>
</feature>
<dbReference type="EC" id="3.6.1.29" evidence="7"/>
<name>A0A093V4U9_TALMA</name>
<feature type="binding site" evidence="4">
    <location>
        <position position="32"/>
    </location>
    <ligand>
        <name>substrate</name>
    </ligand>
</feature>
<dbReference type="PANTHER" id="PTHR46243">
    <property type="entry name" value="BIS(5'-ADENOSYL)-TRIPHOSPHATASE"/>
    <property type="match status" value="1"/>
</dbReference>
<evidence type="ECO:0000256" key="3">
    <source>
        <dbReference type="PIRSR" id="PIRSR639383-1"/>
    </source>
</evidence>
<feature type="binding site" evidence="4">
    <location>
        <begin position="94"/>
        <end position="97"/>
    </location>
    <ligand>
        <name>substrate</name>
    </ligand>
</feature>